<dbReference type="Pfam" id="PF16672">
    <property type="entry name" value="LAMTOR5"/>
    <property type="match status" value="1"/>
</dbReference>
<geneLocation type="mitochondrion" evidence="1"/>
<dbReference type="EMBL" id="OVEO01000014">
    <property type="protein sequence ID" value="SPR00524.1"/>
    <property type="molecule type" value="Genomic_DNA"/>
</dbReference>
<dbReference type="AlphaFoldDB" id="A0A3P3YK40"/>
<accession>A0A3P3YK40</accession>
<sequence length="166" mass="17311">MHTGGLQLAGLRRSPRHGGPAACRFASLPDARGGPAACGSAPLCDARRRIDGRQTADIALAAMEMGQEAQQQADRAGHDDVFDSVFEHGADGCLLIDDKGMSVRGEGVLGRPVSDAVAGPSRALLDAFERLRPGSKPALVTIETSDRTLCMAESEGMMMVVSQPGP</sequence>
<proteinExistence type="predicted"/>
<dbReference type="Proteomes" id="UP000290189">
    <property type="component" value="Unassembled WGS sequence"/>
</dbReference>
<dbReference type="InterPro" id="IPR024135">
    <property type="entry name" value="LAMTOR5"/>
</dbReference>
<dbReference type="Gene3D" id="3.30.450.30">
    <property type="entry name" value="Dynein light chain 2a, cytoplasmic"/>
    <property type="match status" value="1"/>
</dbReference>
<organism evidence="1 2">
    <name type="scientific">Plasmodiophora brassicae</name>
    <name type="common">Clubroot disease agent</name>
    <dbReference type="NCBI Taxonomy" id="37360"/>
    <lineage>
        <taxon>Eukaryota</taxon>
        <taxon>Sar</taxon>
        <taxon>Rhizaria</taxon>
        <taxon>Endomyxa</taxon>
        <taxon>Phytomyxea</taxon>
        <taxon>Plasmodiophorida</taxon>
        <taxon>Plasmodiophoridae</taxon>
        <taxon>Plasmodiophora</taxon>
    </lineage>
</organism>
<evidence type="ECO:0000313" key="2">
    <source>
        <dbReference type="Proteomes" id="UP000290189"/>
    </source>
</evidence>
<reference evidence="1 2" key="1">
    <citation type="submission" date="2018-03" db="EMBL/GenBank/DDBJ databases">
        <authorList>
            <person name="Fogelqvist J."/>
        </authorList>
    </citation>
    <scope>NUCLEOTIDE SEQUENCE [LARGE SCALE GENOMIC DNA]</scope>
</reference>
<dbReference type="GO" id="GO:0071986">
    <property type="term" value="C:Ragulator complex"/>
    <property type="evidence" value="ECO:0007669"/>
    <property type="project" value="InterPro"/>
</dbReference>
<keyword evidence="1" id="KW-0496">Mitochondrion</keyword>
<gene>
    <name evidence="1" type="ORF">PLBR_LOCUS7739</name>
</gene>
<name>A0A3P3YK40_PLABS</name>
<evidence type="ECO:0000313" key="1">
    <source>
        <dbReference type="EMBL" id="SPR00524.1"/>
    </source>
</evidence>
<protein>
    <submittedName>
        <fullName evidence="1">Uncharacterized protein</fullName>
    </submittedName>
</protein>